<dbReference type="Proteomes" id="UP001600943">
    <property type="component" value="Unassembled WGS sequence"/>
</dbReference>
<comment type="caution">
    <text evidence="1">The sequence shown here is derived from an EMBL/GenBank/DDBJ whole genome shotgun (WGS) entry which is preliminary data.</text>
</comment>
<name>A0ABQ0BFR8_9FIRM</name>
<protein>
    <submittedName>
        <fullName evidence="1">Uncharacterized protein</fullName>
    </submittedName>
</protein>
<keyword evidence="2" id="KW-1185">Reference proteome</keyword>
<dbReference type="RefSeq" id="WP_390408647.1">
    <property type="nucleotide sequence ID" value="NZ_BAABYW010000001.1"/>
</dbReference>
<reference evidence="1 2" key="1">
    <citation type="submission" date="2024-04" db="EMBL/GenBank/DDBJ databases">
        <title>Defined microbial consortia suppress multidrug-resistant proinflammatory Enterobacteriaceae via ecological control.</title>
        <authorList>
            <person name="Furuichi M."/>
            <person name="Kawaguchi T."/>
            <person name="Pust M."/>
            <person name="Yasuma K."/>
            <person name="Plichta D."/>
            <person name="Hasegawa N."/>
            <person name="Ohya T."/>
            <person name="Bhattarai S."/>
            <person name="Sasajima S."/>
            <person name="Aoto Y."/>
            <person name="Tuganbaev T."/>
            <person name="Yaginuma M."/>
            <person name="Ueda M."/>
            <person name="Okahashi N."/>
            <person name="Amafuji K."/>
            <person name="Kiridooshi Y."/>
            <person name="Sugita K."/>
            <person name="Strazar M."/>
            <person name="Skelly A."/>
            <person name="Suda W."/>
            <person name="Hattori M."/>
            <person name="Nakamoto N."/>
            <person name="Caballero S."/>
            <person name="Norman J."/>
            <person name="Olle B."/>
            <person name="Tanoue T."/>
            <person name="Arita M."/>
            <person name="Bucci V."/>
            <person name="Atarashi K."/>
            <person name="Xavier R."/>
            <person name="Honda K."/>
        </authorList>
    </citation>
    <scope>NUCLEOTIDE SEQUENCE [LARGE SCALE GENOMIC DNA]</scope>
    <source>
        <strain evidence="2">k04-0078-D8-1</strain>
    </source>
</reference>
<gene>
    <name evidence="1" type="ORF">K040078D81_44230</name>
</gene>
<evidence type="ECO:0000313" key="1">
    <source>
        <dbReference type="EMBL" id="GAA6410306.1"/>
    </source>
</evidence>
<accession>A0ABQ0BFR8</accession>
<sequence>MNSKERMVVRKKMNEKDDMKKINDELSMIKKSVQSQENEAVWTIDLSSFLTIICC</sequence>
<proteinExistence type="predicted"/>
<organism evidence="1 2">
    <name type="scientific">Blautia hominis</name>
    <dbReference type="NCBI Taxonomy" id="2025493"/>
    <lineage>
        <taxon>Bacteria</taxon>
        <taxon>Bacillati</taxon>
        <taxon>Bacillota</taxon>
        <taxon>Clostridia</taxon>
        <taxon>Lachnospirales</taxon>
        <taxon>Lachnospiraceae</taxon>
        <taxon>Blautia</taxon>
    </lineage>
</organism>
<evidence type="ECO:0000313" key="2">
    <source>
        <dbReference type="Proteomes" id="UP001600943"/>
    </source>
</evidence>
<dbReference type="EMBL" id="BAABYW010000001">
    <property type="protein sequence ID" value="GAA6410306.1"/>
    <property type="molecule type" value="Genomic_DNA"/>
</dbReference>